<accession>A0A484LAR3</accession>
<dbReference type="OrthoDB" id="10071381at2759"/>
<evidence type="ECO:0000256" key="3">
    <source>
        <dbReference type="ARBA" id="ARBA00023242"/>
    </source>
</evidence>
<gene>
    <name evidence="6" type="ORF">CCAM_LOCUS15273</name>
</gene>
<evidence type="ECO:0000259" key="4">
    <source>
        <dbReference type="Pfam" id="PF04824"/>
    </source>
</evidence>
<dbReference type="EMBL" id="OOIL02001215">
    <property type="protein sequence ID" value="VFQ73497.1"/>
    <property type="molecule type" value="Genomic_DNA"/>
</dbReference>
<evidence type="ECO:0000313" key="7">
    <source>
        <dbReference type="Proteomes" id="UP000595140"/>
    </source>
</evidence>
<dbReference type="CDD" id="cd21793">
    <property type="entry name" value="Rad21_Rec8_M_AtSYN1-like"/>
    <property type="match status" value="1"/>
</dbReference>
<name>A0A484LAR3_9ASTE</name>
<comment type="subcellular location">
    <subcellularLocation>
        <location evidence="1">Nucleus</location>
    </subcellularLocation>
</comment>
<keyword evidence="3" id="KW-0539">Nucleus</keyword>
<protein>
    <recommendedName>
        <fullName evidence="8">Rad21/Rec8-like protein N-terminal domain-containing protein</fullName>
    </recommendedName>
</protein>
<dbReference type="InterPro" id="IPR039781">
    <property type="entry name" value="Rad21/Rec8-like"/>
</dbReference>
<proteinExistence type="inferred from homology"/>
<evidence type="ECO:0000256" key="2">
    <source>
        <dbReference type="ARBA" id="ARBA00009870"/>
    </source>
</evidence>
<dbReference type="GO" id="GO:0005634">
    <property type="term" value="C:nucleus"/>
    <property type="evidence" value="ECO:0007669"/>
    <property type="project" value="UniProtKB-SubCell"/>
</dbReference>
<evidence type="ECO:0000313" key="6">
    <source>
        <dbReference type="EMBL" id="VFQ73497.1"/>
    </source>
</evidence>
<sequence length="640" mass="72414">MFYSHVLLSKKGHLGNIWIAAHFYKRLKRFQVSQTNISYSVDKILVDEVPVVTYRILGHLLVGIVRIYSKKVEYLFHDCHKVLAEFVDFAILKRSKPKFGALHSSCCPISLPRSFELDAFELDDQDGCNAHVRQDAWKSEHFGLVFLPDKSHGPAEISISPANSPDHTPIRDVCSPYFAKNGSNVGSTSYKTNLIPMEKLCLSRFSLEKCIYPLSFEDTANIAFNDQETNQTHQTDDEQIKQPGSDIYNLTEFDENCTFSLEDRLDPMIIDDDEFEAAFAHEQIKHLESDMSYIDMVPLDKSSYEKQPQDLEPLGIREITPPNCAKLQTSINHPVSLSVDVIRDSKCPGGSGTASLNIMSVRTPAAKERSRALKKRRCVFDNPVVISNHVYKNWLNNQDDLIHKRKKAPHIPLLAWKHEKFSSLPGSLTEPLIPCCALVDTSHLVREMANMTVPVDSVKFAEINDVQVSPAKHRSREQTPIAPSTPVALTNSCRIHEAHVSDDLDIMEPPHSVKSMHEVAQETEDLEFDINLMDEETNSGEGDILEKYECSARTRKVAMFLLRHLLARKGKPVNLSCTLEGRTKTQSAKVFYEILVLKTEGWIDVRQDDARGDICVFESPKLKPNTFAEGKKQMKETHVL</sequence>
<dbReference type="PANTHER" id="PTHR12585">
    <property type="entry name" value="SCC1 / RAD21 FAMILY MEMBER"/>
    <property type="match status" value="1"/>
</dbReference>
<dbReference type="InterPro" id="IPR023093">
    <property type="entry name" value="ScpA-like_C"/>
</dbReference>
<reference evidence="6 7" key="1">
    <citation type="submission" date="2018-04" db="EMBL/GenBank/DDBJ databases">
        <authorList>
            <person name="Vogel A."/>
        </authorList>
    </citation>
    <scope>NUCLEOTIDE SEQUENCE [LARGE SCALE GENOMIC DNA]</scope>
</reference>
<dbReference type="GO" id="GO:1990414">
    <property type="term" value="P:replication-born double-strand break repair via sister chromatid exchange"/>
    <property type="evidence" value="ECO:0007669"/>
    <property type="project" value="TreeGrafter"/>
</dbReference>
<dbReference type="Gene3D" id="1.10.10.580">
    <property type="entry name" value="Structural maintenance of chromosome 1. Chain E"/>
    <property type="match status" value="1"/>
</dbReference>
<evidence type="ECO:0000256" key="1">
    <source>
        <dbReference type="ARBA" id="ARBA00004123"/>
    </source>
</evidence>
<feature type="domain" description="Rad21/Rec8-like protein C-terminal eukaryotic" evidence="4">
    <location>
        <begin position="571"/>
        <end position="621"/>
    </location>
</feature>
<dbReference type="GO" id="GO:0007062">
    <property type="term" value="P:sister chromatid cohesion"/>
    <property type="evidence" value="ECO:0007669"/>
    <property type="project" value="InterPro"/>
</dbReference>
<dbReference type="InterPro" id="IPR036390">
    <property type="entry name" value="WH_DNA-bd_sf"/>
</dbReference>
<evidence type="ECO:0000259" key="5">
    <source>
        <dbReference type="Pfam" id="PF04825"/>
    </source>
</evidence>
<dbReference type="InterPro" id="IPR006910">
    <property type="entry name" value="Rad21_Rec8_N"/>
</dbReference>
<dbReference type="Pfam" id="PF04825">
    <property type="entry name" value="Rad21_Rec8_N"/>
    <property type="match status" value="1"/>
</dbReference>
<dbReference type="AlphaFoldDB" id="A0A484LAR3"/>
<dbReference type="SUPFAM" id="SSF46785">
    <property type="entry name" value="Winged helix' DNA-binding domain"/>
    <property type="match status" value="1"/>
</dbReference>
<dbReference type="Proteomes" id="UP000595140">
    <property type="component" value="Unassembled WGS sequence"/>
</dbReference>
<feature type="domain" description="Rad21/Rec8-like protein N-terminal" evidence="5">
    <location>
        <begin position="1"/>
        <end position="86"/>
    </location>
</feature>
<dbReference type="PANTHER" id="PTHR12585:SF73">
    <property type="entry name" value="SISTER CHROMATID COHESION 1 PROTEIN 2"/>
    <property type="match status" value="1"/>
</dbReference>
<evidence type="ECO:0008006" key="8">
    <source>
        <dbReference type="Google" id="ProtNLM"/>
    </source>
</evidence>
<dbReference type="GO" id="GO:0008278">
    <property type="term" value="C:cohesin complex"/>
    <property type="evidence" value="ECO:0007669"/>
    <property type="project" value="InterPro"/>
</dbReference>
<dbReference type="Pfam" id="PF04824">
    <property type="entry name" value="Rad21_Rec8"/>
    <property type="match status" value="1"/>
</dbReference>
<comment type="similarity">
    <text evidence="2">Belongs to the rad21 family.</text>
</comment>
<dbReference type="InterPro" id="IPR006909">
    <property type="entry name" value="Rad21/Rec8_C_eu"/>
</dbReference>
<dbReference type="GO" id="GO:0003682">
    <property type="term" value="F:chromatin binding"/>
    <property type="evidence" value="ECO:0007669"/>
    <property type="project" value="TreeGrafter"/>
</dbReference>
<organism evidence="6 7">
    <name type="scientific">Cuscuta campestris</name>
    <dbReference type="NCBI Taxonomy" id="132261"/>
    <lineage>
        <taxon>Eukaryota</taxon>
        <taxon>Viridiplantae</taxon>
        <taxon>Streptophyta</taxon>
        <taxon>Embryophyta</taxon>
        <taxon>Tracheophyta</taxon>
        <taxon>Spermatophyta</taxon>
        <taxon>Magnoliopsida</taxon>
        <taxon>eudicotyledons</taxon>
        <taxon>Gunneridae</taxon>
        <taxon>Pentapetalae</taxon>
        <taxon>asterids</taxon>
        <taxon>lamiids</taxon>
        <taxon>Solanales</taxon>
        <taxon>Convolvulaceae</taxon>
        <taxon>Cuscuteae</taxon>
        <taxon>Cuscuta</taxon>
        <taxon>Cuscuta subgen. Grammica</taxon>
        <taxon>Cuscuta sect. Cleistogrammica</taxon>
    </lineage>
</organism>
<keyword evidence="7" id="KW-1185">Reference proteome</keyword>